<dbReference type="OrthoDB" id="4772757at2759"/>
<sequence>MTSDLDAGKDQITNPGFETLAHQSKEPTLPISIGQGSNTAILRTLLYLIQKSPNDKKLNELAGRYRSYFNKILESKLESRLVDYRSRANYLSSQATVAAFLAGVQIGFMQFSFTEDFTITRRVVDIFSACAIYFDVLGALFALTIAHSHLKISASTNEMLEEKDNIDGLLRHTLDSMKNIIGRIGKAVSNLDRQNRIVKEHSVGDLGALLVIISGVICFFVSPILYVIDTQPVLVWLPTLLAVILVAGYLMRNERKNHPGEMKSLARSVGLIKQPEKEDVQALWRALWRALLSTSLREHSEEEVEMLLDKGADPNIQDDIFGTALLVASHQGLGEIVGLLLDNGADPNIRGGEHGTALCAASHQGSKEIVELLLDKGVDPNIQGGKHGTALCAASHQRFKEIVELLLDEGADPNIQGGEHGAAFCAASCQGFKEIVELLLEKGADPNIQGGEHGTALCAASHQGFKEIVELLLDKGADPNIPGPYSTALLAAASGGNLDIVKCLVERGADVNAKGGELGSALQAAKARGNREIVRYLEGYGATE</sequence>
<name>A0A8H5BSP9_9AGAR</name>
<feature type="transmembrane region" description="Helical" evidence="2">
    <location>
        <begin position="95"/>
        <end position="114"/>
    </location>
</feature>
<dbReference type="Pfam" id="PF12796">
    <property type="entry name" value="Ank_2"/>
    <property type="match status" value="2"/>
</dbReference>
<feature type="repeat" description="ANK" evidence="1">
    <location>
        <begin position="484"/>
        <end position="516"/>
    </location>
</feature>
<dbReference type="InterPro" id="IPR036770">
    <property type="entry name" value="Ankyrin_rpt-contain_sf"/>
</dbReference>
<feature type="transmembrane region" description="Helical" evidence="2">
    <location>
        <begin position="234"/>
        <end position="251"/>
    </location>
</feature>
<organism evidence="3 4">
    <name type="scientific">Tetrapyrgos nigripes</name>
    <dbReference type="NCBI Taxonomy" id="182062"/>
    <lineage>
        <taxon>Eukaryota</taxon>
        <taxon>Fungi</taxon>
        <taxon>Dikarya</taxon>
        <taxon>Basidiomycota</taxon>
        <taxon>Agaricomycotina</taxon>
        <taxon>Agaricomycetes</taxon>
        <taxon>Agaricomycetidae</taxon>
        <taxon>Agaricales</taxon>
        <taxon>Marasmiineae</taxon>
        <taxon>Marasmiaceae</taxon>
        <taxon>Tetrapyrgos</taxon>
    </lineage>
</organism>
<feature type="transmembrane region" description="Helical" evidence="2">
    <location>
        <begin position="206"/>
        <end position="228"/>
    </location>
</feature>
<evidence type="ECO:0000256" key="1">
    <source>
        <dbReference type="PROSITE-ProRule" id="PRU00023"/>
    </source>
</evidence>
<dbReference type="InterPro" id="IPR002110">
    <property type="entry name" value="Ankyrin_rpt"/>
</dbReference>
<dbReference type="SMART" id="SM00248">
    <property type="entry name" value="ANK"/>
    <property type="match status" value="7"/>
</dbReference>
<dbReference type="Proteomes" id="UP000559256">
    <property type="component" value="Unassembled WGS sequence"/>
</dbReference>
<dbReference type="AlphaFoldDB" id="A0A8H5BSP9"/>
<dbReference type="PROSITE" id="PS50297">
    <property type="entry name" value="ANK_REP_REGION"/>
    <property type="match status" value="3"/>
</dbReference>
<keyword evidence="2" id="KW-0812">Transmembrane</keyword>
<proteinExistence type="predicted"/>
<feature type="transmembrane region" description="Helical" evidence="2">
    <location>
        <begin position="126"/>
        <end position="146"/>
    </location>
</feature>
<dbReference type="PANTHER" id="PTHR46224:SF64">
    <property type="entry name" value="IQ MOTIF AND ANKYRIN REPEAT DOMAIN-CONTAINING PROTEIN 1"/>
    <property type="match status" value="1"/>
</dbReference>
<dbReference type="PROSITE" id="PS50088">
    <property type="entry name" value="ANK_REPEAT"/>
    <property type="match status" value="4"/>
</dbReference>
<dbReference type="PANTHER" id="PTHR46224">
    <property type="entry name" value="ANKYRIN REPEAT FAMILY PROTEIN"/>
    <property type="match status" value="1"/>
</dbReference>
<feature type="repeat" description="ANK" evidence="1">
    <location>
        <begin position="452"/>
        <end position="484"/>
    </location>
</feature>
<feature type="repeat" description="ANK" evidence="1">
    <location>
        <begin position="353"/>
        <end position="385"/>
    </location>
</feature>
<gene>
    <name evidence="3" type="ORF">D9758_017321</name>
</gene>
<keyword evidence="4" id="KW-1185">Reference proteome</keyword>
<dbReference type="Gene3D" id="1.25.40.20">
    <property type="entry name" value="Ankyrin repeat-containing domain"/>
    <property type="match status" value="2"/>
</dbReference>
<evidence type="ECO:0000313" key="3">
    <source>
        <dbReference type="EMBL" id="KAF5328506.1"/>
    </source>
</evidence>
<evidence type="ECO:0000313" key="4">
    <source>
        <dbReference type="Proteomes" id="UP000559256"/>
    </source>
</evidence>
<keyword evidence="1" id="KW-0040">ANK repeat</keyword>
<keyword evidence="2" id="KW-1133">Transmembrane helix</keyword>
<feature type="repeat" description="ANK" evidence="1">
    <location>
        <begin position="323"/>
        <end position="352"/>
    </location>
</feature>
<comment type="caution">
    <text evidence="3">The sequence shown here is derived from an EMBL/GenBank/DDBJ whole genome shotgun (WGS) entry which is preliminary data.</text>
</comment>
<dbReference type="EMBL" id="JAACJM010000360">
    <property type="protein sequence ID" value="KAF5328506.1"/>
    <property type="molecule type" value="Genomic_DNA"/>
</dbReference>
<protein>
    <submittedName>
        <fullName evidence="3">Uncharacterized protein</fullName>
    </submittedName>
</protein>
<evidence type="ECO:0000256" key="2">
    <source>
        <dbReference type="SAM" id="Phobius"/>
    </source>
</evidence>
<keyword evidence="2" id="KW-0472">Membrane</keyword>
<dbReference type="SUPFAM" id="SSF48403">
    <property type="entry name" value="Ankyrin repeat"/>
    <property type="match status" value="1"/>
</dbReference>
<dbReference type="InterPro" id="IPR051616">
    <property type="entry name" value="Cul2-RING_E3_ligase_SR"/>
</dbReference>
<accession>A0A8H5BSP9</accession>
<reference evidence="3 4" key="1">
    <citation type="journal article" date="2020" name="ISME J.">
        <title>Uncovering the hidden diversity of litter-decomposition mechanisms in mushroom-forming fungi.</title>
        <authorList>
            <person name="Floudas D."/>
            <person name="Bentzer J."/>
            <person name="Ahren D."/>
            <person name="Johansson T."/>
            <person name="Persson P."/>
            <person name="Tunlid A."/>
        </authorList>
    </citation>
    <scope>NUCLEOTIDE SEQUENCE [LARGE SCALE GENOMIC DNA]</scope>
    <source>
        <strain evidence="3 4">CBS 291.85</strain>
    </source>
</reference>